<dbReference type="InterPro" id="IPR032678">
    <property type="entry name" value="tRNA-synt_1_cat_dom"/>
</dbReference>
<dbReference type="EnsemblMetazoa" id="tetur16g01810.1">
    <property type="protein sequence ID" value="tetur16g01810.1"/>
    <property type="gene ID" value="tetur16g01810"/>
</dbReference>
<dbReference type="Gene3D" id="1.20.120.1910">
    <property type="entry name" value="Cysteine-tRNA ligase, C-terminal anti-codon recognition domain"/>
    <property type="match status" value="1"/>
</dbReference>
<keyword evidence="8" id="KW-0648">Protein biosynthesis</keyword>
<dbReference type="STRING" id="32264.T1KNQ3"/>
<keyword evidence="15" id="KW-1185">Reference proteome</keyword>
<evidence type="ECO:0000256" key="5">
    <source>
        <dbReference type="ARBA" id="ARBA00022741"/>
    </source>
</evidence>
<dbReference type="GO" id="GO:0005524">
    <property type="term" value="F:ATP binding"/>
    <property type="evidence" value="ECO:0007669"/>
    <property type="project" value="UniProtKB-KW"/>
</dbReference>
<evidence type="ECO:0000256" key="7">
    <source>
        <dbReference type="ARBA" id="ARBA00022840"/>
    </source>
</evidence>
<dbReference type="AlphaFoldDB" id="T1KNQ3"/>
<reference evidence="15" key="1">
    <citation type="submission" date="2011-08" db="EMBL/GenBank/DDBJ databases">
        <authorList>
            <person name="Rombauts S."/>
        </authorList>
    </citation>
    <scope>NUCLEOTIDE SEQUENCE</scope>
    <source>
        <strain evidence="15">London</strain>
    </source>
</reference>
<dbReference type="Gene3D" id="3.40.50.620">
    <property type="entry name" value="HUPs"/>
    <property type="match status" value="2"/>
</dbReference>
<keyword evidence="3" id="KW-0436">Ligase</keyword>
<keyword evidence="5" id="KW-0547">Nucleotide-binding</keyword>
<evidence type="ECO:0000313" key="14">
    <source>
        <dbReference type="EnsemblMetazoa" id="tetur16g01810.1"/>
    </source>
</evidence>
<evidence type="ECO:0000256" key="8">
    <source>
        <dbReference type="ARBA" id="ARBA00022917"/>
    </source>
</evidence>
<evidence type="ECO:0000256" key="10">
    <source>
        <dbReference type="ARBA" id="ARBA00031499"/>
    </source>
</evidence>
<name>T1KNQ3_TETUR</name>
<feature type="domain" description="tRNA synthetases class I catalytic" evidence="13">
    <location>
        <begin position="432"/>
        <end position="827"/>
    </location>
</feature>
<dbReference type="HOGENOM" id="CLU_287628_0_0_1"/>
<evidence type="ECO:0000256" key="6">
    <source>
        <dbReference type="ARBA" id="ARBA00022833"/>
    </source>
</evidence>
<dbReference type="HAMAP" id="MF_00041">
    <property type="entry name" value="Cys_tRNA_synth"/>
    <property type="match status" value="1"/>
</dbReference>
<reference evidence="14" key="2">
    <citation type="submission" date="2015-06" db="UniProtKB">
        <authorList>
            <consortium name="EnsemblMetazoa"/>
        </authorList>
    </citation>
    <scope>IDENTIFICATION</scope>
</reference>
<evidence type="ECO:0000256" key="1">
    <source>
        <dbReference type="ARBA" id="ARBA00001947"/>
    </source>
</evidence>
<keyword evidence="4" id="KW-0479">Metal-binding</keyword>
<dbReference type="EC" id="6.1.1.16" evidence="2"/>
<sequence>MRDRLAVHSPISLEKIPFKTGKPGRILWYHCGPAVYDSSHMSHARSLISLDIIRRILADFFDYNVYFVMNVKKMNAKIIDDMVAFNVRDPDLLTSYEDGNSCSCVDFIEKYIFEDSSDINSIGYDIKFVSRGSEMVKPDQDKEMNFVQISDALSRYSWRQLRLAFLLHPWNETFDYNDKTMEEALYFEAKLNKFLSSIEDALMNETYTYKSSTRDNNIEIKFKEIKEVINHALCDNFDTKSALDAIVAFIHEVQIYLTDNPNPKKETLVDIKNYIVNLFKIFGAWEKDTKPGLTLASLAEYGSPNLDELIIKSRDVFNQTMARFGLDKKECHILKECNQLDIKENQKSNAEEVQILKEAQRLIPPPQIYFNLIDNYAQFGGKIESIDDGKDRKVDDPFLHKLIKLHEQRERRDKLVVYNSISRKKEPFLTKNSGKILWYNCGPTVYDSSHMGHARSYISLDIIRRILAGYFGYDIDFVMNITDIDDKIIKKARQLYLYEKYRSEVSSGQLNEKVFREDIQNAITYYENKLTKEEDPDKKAMMTRLFDGCKVFDGLNVAENLEKCKEVLYEYLDFKNGSSVTDNDIFIDVPRKYESEFFDDMVELNVAGPGRLTRVSEYVPQIVDYIEKIIKNGYAYESNQSVYFDTIKFSSSPKHEYAKLVPEAVGDLKALSEGEGVLSTGGDSVKDKKHPNDFALWKKSKPGEPSWESPWGKGRPGWHIECSVMASDTLGDTLDIHSGGYDLKFPHHDNEMAQSEAYYDTGDNWVNYFLHTGHLTISGCKMSKSLKNFITIKDALSKHSWRQLRLAFLLHTWNATLDYSDETMKDAISFEKYLNEFLLSIEDALLNEASSYKKSRRDGDIMIKFEEVKQSIEDALCDNFDTKLALRYVSSLISDVYIYLKDNLSPNRKILIDVKHYIINLMRIFGAWEKDELADVKLPPQGQLDLKSKEEQILEKIQELANFRLEMRQFGLERKENEVLTECDALRQNLMDLGVKLEDRETAGQMLTKIRFMDKEVLLKEIQEKKNQEEAKILEKERKKKELEEAQRIKDAQKAIPPSQLFINQTDKYSQ</sequence>
<dbReference type="Pfam" id="PF01406">
    <property type="entry name" value="tRNA-synt_1e"/>
    <property type="match status" value="2"/>
</dbReference>
<dbReference type="InterPro" id="IPR015803">
    <property type="entry name" value="Cys-tRNA-ligase"/>
</dbReference>
<dbReference type="GO" id="GO:0004817">
    <property type="term" value="F:cysteine-tRNA ligase activity"/>
    <property type="evidence" value="ECO:0007669"/>
    <property type="project" value="UniProtKB-EC"/>
</dbReference>
<dbReference type="eggNOG" id="KOG2007">
    <property type="taxonomic scope" value="Eukaryota"/>
</dbReference>
<dbReference type="SUPFAM" id="SSF52374">
    <property type="entry name" value="Nucleotidylyl transferase"/>
    <property type="match status" value="2"/>
</dbReference>
<evidence type="ECO:0000256" key="11">
    <source>
        <dbReference type="ARBA" id="ARBA00039362"/>
    </source>
</evidence>
<dbReference type="GO" id="GO:0006423">
    <property type="term" value="P:cysteinyl-tRNA aminoacylation"/>
    <property type="evidence" value="ECO:0007669"/>
    <property type="project" value="InterPro"/>
</dbReference>
<dbReference type="GO" id="GO:0005737">
    <property type="term" value="C:cytoplasm"/>
    <property type="evidence" value="ECO:0007669"/>
    <property type="project" value="TreeGrafter"/>
</dbReference>
<dbReference type="InterPro" id="IPR009080">
    <property type="entry name" value="tRNAsynth_Ia_anticodon-bd"/>
</dbReference>
<comment type="cofactor">
    <cofactor evidence="1">
        <name>Zn(2+)</name>
        <dbReference type="ChEBI" id="CHEBI:29105"/>
    </cofactor>
</comment>
<dbReference type="Proteomes" id="UP000015104">
    <property type="component" value="Unassembled WGS sequence"/>
</dbReference>
<evidence type="ECO:0000256" key="2">
    <source>
        <dbReference type="ARBA" id="ARBA00012832"/>
    </source>
</evidence>
<protein>
    <recommendedName>
        <fullName evidence="11">Cysteine--tRNA ligase, cytoplasmic</fullName>
        <ecNumber evidence="2">6.1.1.16</ecNumber>
    </recommendedName>
    <alternativeName>
        <fullName evidence="10">Cysteinyl-tRNA synthetase</fullName>
    </alternativeName>
</protein>
<feature type="compositionally biased region" description="Polar residues" evidence="12">
    <location>
        <begin position="1061"/>
        <end position="1071"/>
    </location>
</feature>
<evidence type="ECO:0000259" key="13">
    <source>
        <dbReference type="Pfam" id="PF01406"/>
    </source>
</evidence>
<evidence type="ECO:0000256" key="3">
    <source>
        <dbReference type="ARBA" id="ARBA00022598"/>
    </source>
</evidence>
<evidence type="ECO:0000256" key="9">
    <source>
        <dbReference type="ARBA" id="ARBA00023146"/>
    </source>
</evidence>
<proteinExistence type="inferred from homology"/>
<dbReference type="NCBIfam" id="TIGR00435">
    <property type="entry name" value="cysS"/>
    <property type="match status" value="1"/>
</dbReference>
<keyword evidence="6" id="KW-0862">Zinc</keyword>
<evidence type="ECO:0000313" key="15">
    <source>
        <dbReference type="Proteomes" id="UP000015104"/>
    </source>
</evidence>
<dbReference type="GO" id="GO:0046872">
    <property type="term" value="F:metal ion binding"/>
    <property type="evidence" value="ECO:0007669"/>
    <property type="project" value="UniProtKB-KW"/>
</dbReference>
<dbReference type="InterPro" id="IPR014729">
    <property type="entry name" value="Rossmann-like_a/b/a_fold"/>
</dbReference>
<feature type="domain" description="tRNA synthetases class I catalytic" evidence="13">
    <location>
        <begin position="19"/>
        <end position="81"/>
    </location>
</feature>
<dbReference type="CDD" id="cd00672">
    <property type="entry name" value="CysRS_core"/>
    <property type="match status" value="1"/>
</dbReference>
<organism evidence="14 15">
    <name type="scientific">Tetranychus urticae</name>
    <name type="common">Two-spotted spider mite</name>
    <dbReference type="NCBI Taxonomy" id="32264"/>
    <lineage>
        <taxon>Eukaryota</taxon>
        <taxon>Metazoa</taxon>
        <taxon>Ecdysozoa</taxon>
        <taxon>Arthropoda</taxon>
        <taxon>Chelicerata</taxon>
        <taxon>Arachnida</taxon>
        <taxon>Acari</taxon>
        <taxon>Acariformes</taxon>
        <taxon>Trombidiformes</taxon>
        <taxon>Prostigmata</taxon>
        <taxon>Eleutherengona</taxon>
        <taxon>Raphignathae</taxon>
        <taxon>Tetranychoidea</taxon>
        <taxon>Tetranychidae</taxon>
        <taxon>Tetranychus</taxon>
    </lineage>
</organism>
<keyword evidence="7" id="KW-0067">ATP-binding</keyword>
<evidence type="ECO:0000256" key="12">
    <source>
        <dbReference type="SAM" id="MobiDB-lite"/>
    </source>
</evidence>
<evidence type="ECO:0000256" key="4">
    <source>
        <dbReference type="ARBA" id="ARBA00022723"/>
    </source>
</evidence>
<dbReference type="PRINTS" id="PR00983">
    <property type="entry name" value="TRNASYNTHCYS"/>
</dbReference>
<feature type="region of interest" description="Disordered" evidence="12">
    <location>
        <begin position="1045"/>
        <end position="1071"/>
    </location>
</feature>
<dbReference type="InterPro" id="IPR024909">
    <property type="entry name" value="Cys-tRNA/MSH_ligase"/>
</dbReference>
<dbReference type="EMBL" id="CAEY01000277">
    <property type="status" value="NOT_ANNOTATED_CDS"/>
    <property type="molecule type" value="Genomic_DNA"/>
</dbReference>
<dbReference type="PANTHER" id="PTHR10890:SF3">
    <property type="entry name" value="CYSTEINE--TRNA LIGASE, CYTOPLASMIC"/>
    <property type="match status" value="1"/>
</dbReference>
<dbReference type="SUPFAM" id="SSF47323">
    <property type="entry name" value="Anticodon-binding domain of a subclass of class I aminoacyl-tRNA synthetases"/>
    <property type="match status" value="2"/>
</dbReference>
<dbReference type="PANTHER" id="PTHR10890">
    <property type="entry name" value="CYSTEINYL-TRNA SYNTHETASE"/>
    <property type="match status" value="1"/>
</dbReference>
<accession>T1KNQ3</accession>
<keyword evidence="9" id="KW-0030">Aminoacyl-tRNA synthetase</keyword>